<dbReference type="Pfam" id="PF05485">
    <property type="entry name" value="THAP"/>
    <property type="match status" value="1"/>
</dbReference>
<dbReference type="PANTHER" id="PTHR47696">
    <property type="entry name" value="THAP DOMAIN-CONTAINING PROTEIN 2"/>
    <property type="match status" value="1"/>
</dbReference>
<feature type="coiled-coil region" evidence="6">
    <location>
        <begin position="210"/>
        <end position="237"/>
    </location>
</feature>
<keyword evidence="1" id="KW-0479">Metal-binding</keyword>
<name>A0ABD2NV75_9CUCU</name>
<dbReference type="SUPFAM" id="SSF57716">
    <property type="entry name" value="Glucocorticoid receptor-like (DNA-binding domain)"/>
    <property type="match status" value="1"/>
</dbReference>
<dbReference type="InterPro" id="IPR026521">
    <property type="entry name" value="THAP2"/>
</dbReference>
<accession>A0ABD2NV75</accession>
<evidence type="ECO:0000256" key="1">
    <source>
        <dbReference type="ARBA" id="ARBA00022723"/>
    </source>
</evidence>
<proteinExistence type="predicted"/>
<evidence type="ECO:0000256" key="4">
    <source>
        <dbReference type="ARBA" id="ARBA00023125"/>
    </source>
</evidence>
<dbReference type="Gene3D" id="6.20.210.20">
    <property type="entry name" value="THAP domain"/>
    <property type="match status" value="1"/>
</dbReference>
<evidence type="ECO:0000313" key="8">
    <source>
        <dbReference type="EMBL" id="KAL3282613.1"/>
    </source>
</evidence>
<comment type="caution">
    <text evidence="8">The sequence shown here is derived from an EMBL/GenBank/DDBJ whole genome shotgun (WGS) entry which is preliminary data.</text>
</comment>
<sequence length="253" mass="28998">MPSLICILCNHSKALEHKKIGKSFHRLPDDNEQRKIWLSIIGKTNFRVENNAYLCSDHFNSFDILTLPSGRKFLRKGSLPIHYDSIYAEFKDRSSTEWSDDIYGLNSPSGTETASECEDEVINQLNGNGSETETATESVGEENNKHIEVNRVMLPEISETDSSSDIENGTFAKSRRYRKKQGIYYKDFSITQMESPKRARRFFQVAGSLISRQTRMIRSMQQEHRRLKNKIDNLKSLISYVSDGNKSLSNDIA</sequence>
<evidence type="ECO:0000259" key="7">
    <source>
        <dbReference type="PROSITE" id="PS50950"/>
    </source>
</evidence>
<evidence type="ECO:0000256" key="6">
    <source>
        <dbReference type="SAM" id="Coils"/>
    </source>
</evidence>
<dbReference type="GO" id="GO:0008270">
    <property type="term" value="F:zinc ion binding"/>
    <property type="evidence" value="ECO:0007669"/>
    <property type="project" value="UniProtKB-KW"/>
</dbReference>
<keyword evidence="2 5" id="KW-0863">Zinc-finger</keyword>
<dbReference type="PROSITE" id="PS50950">
    <property type="entry name" value="ZF_THAP"/>
    <property type="match status" value="1"/>
</dbReference>
<dbReference type="InterPro" id="IPR006612">
    <property type="entry name" value="THAP_Znf"/>
</dbReference>
<dbReference type="InterPro" id="IPR038441">
    <property type="entry name" value="THAP_Znf_sf"/>
</dbReference>
<dbReference type="AlphaFoldDB" id="A0ABD2NV75"/>
<keyword evidence="9" id="KW-1185">Reference proteome</keyword>
<dbReference type="GO" id="GO:0003677">
    <property type="term" value="F:DNA binding"/>
    <property type="evidence" value="ECO:0007669"/>
    <property type="project" value="UniProtKB-UniRule"/>
</dbReference>
<gene>
    <name evidence="8" type="ORF">HHI36_005788</name>
</gene>
<dbReference type="Proteomes" id="UP001516400">
    <property type="component" value="Unassembled WGS sequence"/>
</dbReference>
<organism evidence="8 9">
    <name type="scientific">Cryptolaemus montrouzieri</name>
    <dbReference type="NCBI Taxonomy" id="559131"/>
    <lineage>
        <taxon>Eukaryota</taxon>
        <taxon>Metazoa</taxon>
        <taxon>Ecdysozoa</taxon>
        <taxon>Arthropoda</taxon>
        <taxon>Hexapoda</taxon>
        <taxon>Insecta</taxon>
        <taxon>Pterygota</taxon>
        <taxon>Neoptera</taxon>
        <taxon>Endopterygota</taxon>
        <taxon>Coleoptera</taxon>
        <taxon>Polyphaga</taxon>
        <taxon>Cucujiformia</taxon>
        <taxon>Coccinelloidea</taxon>
        <taxon>Coccinellidae</taxon>
        <taxon>Scymninae</taxon>
        <taxon>Scymnini</taxon>
        <taxon>Cryptolaemus</taxon>
    </lineage>
</organism>
<evidence type="ECO:0000313" key="9">
    <source>
        <dbReference type="Proteomes" id="UP001516400"/>
    </source>
</evidence>
<reference evidence="8 9" key="1">
    <citation type="journal article" date="2021" name="BMC Biol.">
        <title>Horizontally acquired antibacterial genes associated with adaptive radiation of ladybird beetles.</title>
        <authorList>
            <person name="Li H.S."/>
            <person name="Tang X.F."/>
            <person name="Huang Y.H."/>
            <person name="Xu Z.Y."/>
            <person name="Chen M.L."/>
            <person name="Du X.Y."/>
            <person name="Qiu B.Y."/>
            <person name="Chen P.T."/>
            <person name="Zhang W."/>
            <person name="Slipinski A."/>
            <person name="Escalona H.E."/>
            <person name="Waterhouse R.M."/>
            <person name="Zwick A."/>
            <person name="Pang H."/>
        </authorList>
    </citation>
    <scope>NUCLEOTIDE SEQUENCE [LARGE SCALE GENOMIC DNA]</scope>
    <source>
        <strain evidence="8">SYSU2018</strain>
    </source>
</reference>
<keyword evidence="4 5" id="KW-0238">DNA-binding</keyword>
<keyword evidence="6" id="KW-0175">Coiled coil</keyword>
<dbReference type="PANTHER" id="PTHR47696:SF1">
    <property type="entry name" value="THAP DOMAIN-CONTAINING PROTEIN 2"/>
    <property type="match status" value="1"/>
</dbReference>
<dbReference type="EMBL" id="JABFTP020000144">
    <property type="protein sequence ID" value="KAL3282613.1"/>
    <property type="molecule type" value="Genomic_DNA"/>
</dbReference>
<evidence type="ECO:0000256" key="5">
    <source>
        <dbReference type="PROSITE-ProRule" id="PRU00309"/>
    </source>
</evidence>
<evidence type="ECO:0000256" key="3">
    <source>
        <dbReference type="ARBA" id="ARBA00022833"/>
    </source>
</evidence>
<dbReference type="SMART" id="SM00980">
    <property type="entry name" value="THAP"/>
    <property type="match status" value="1"/>
</dbReference>
<evidence type="ECO:0000256" key="2">
    <source>
        <dbReference type="ARBA" id="ARBA00022771"/>
    </source>
</evidence>
<keyword evidence="3" id="KW-0862">Zinc</keyword>
<protein>
    <recommendedName>
        <fullName evidence="7">THAP-type domain-containing protein</fullName>
    </recommendedName>
</protein>
<feature type="domain" description="THAP-type" evidence="7">
    <location>
        <begin position="1"/>
        <end position="83"/>
    </location>
</feature>